<evidence type="ECO:0000256" key="6">
    <source>
        <dbReference type="ARBA" id="ARBA00023152"/>
    </source>
</evidence>
<dbReference type="PANTHER" id="PTHR31637:SF0">
    <property type="entry name" value="2,3-BISPHOSPHOGLYCERATE-INDEPENDENT PHOSPHOGLYCERATE MUTASE"/>
    <property type="match status" value="1"/>
</dbReference>
<evidence type="ECO:0000256" key="1">
    <source>
        <dbReference type="ARBA" id="ARBA00000370"/>
    </source>
</evidence>
<evidence type="ECO:0000259" key="15">
    <source>
        <dbReference type="Pfam" id="PF06415"/>
    </source>
</evidence>
<dbReference type="GO" id="GO:0006007">
    <property type="term" value="P:glucose catabolic process"/>
    <property type="evidence" value="ECO:0007669"/>
    <property type="project" value="InterPro"/>
</dbReference>
<dbReference type="Proteomes" id="UP000430508">
    <property type="component" value="Chromosome"/>
</dbReference>
<dbReference type="NCBIfam" id="TIGR01307">
    <property type="entry name" value="pgm_bpd_ind"/>
    <property type="match status" value="1"/>
</dbReference>
<dbReference type="HAMAP" id="MF_01038">
    <property type="entry name" value="GpmI"/>
    <property type="match status" value="1"/>
</dbReference>
<dbReference type="RefSeq" id="WP_158208644.1">
    <property type="nucleotide sequence ID" value="NZ_CP046996.1"/>
</dbReference>
<evidence type="ECO:0000256" key="7">
    <source>
        <dbReference type="ARBA" id="ARBA00023211"/>
    </source>
</evidence>
<evidence type="ECO:0000256" key="2">
    <source>
        <dbReference type="ARBA" id="ARBA00004798"/>
    </source>
</evidence>
<feature type="binding site" evidence="10 12">
    <location>
        <position position="126"/>
    </location>
    <ligand>
        <name>substrate</name>
    </ligand>
</feature>
<dbReference type="InterPro" id="IPR036646">
    <property type="entry name" value="PGAM_B_sf"/>
</dbReference>
<name>A0A857DNW6_9FIRM</name>
<keyword evidence="7 10" id="KW-0464">Manganese</keyword>
<keyword evidence="8 10" id="KW-0413">Isomerase</keyword>
<feature type="binding site" evidence="10 12">
    <location>
        <position position="337"/>
    </location>
    <ligand>
        <name>substrate</name>
    </ligand>
</feature>
<dbReference type="Pfam" id="PF06415">
    <property type="entry name" value="iPGM_N"/>
    <property type="match status" value="1"/>
</dbReference>
<evidence type="ECO:0000256" key="13">
    <source>
        <dbReference type="PIRSR" id="PIRSR001492-3"/>
    </source>
</evidence>
<evidence type="ECO:0000256" key="10">
    <source>
        <dbReference type="HAMAP-Rule" id="MF_01038"/>
    </source>
</evidence>
<feature type="binding site" evidence="10 12">
    <location>
        <begin position="264"/>
        <end position="267"/>
    </location>
    <ligand>
        <name>substrate</name>
    </ligand>
</feature>
<feature type="binding site" evidence="10 13">
    <location>
        <position position="15"/>
    </location>
    <ligand>
        <name>Mn(2+)</name>
        <dbReference type="ChEBI" id="CHEBI:29035"/>
        <label>2</label>
    </ligand>
</feature>
<feature type="active site" description="Phosphoserine intermediate" evidence="10 11">
    <location>
        <position position="65"/>
    </location>
</feature>
<dbReference type="AlphaFoldDB" id="A0A857DNW6"/>
<feature type="binding site" evidence="10 12">
    <location>
        <position position="194"/>
    </location>
    <ligand>
        <name>substrate</name>
    </ligand>
</feature>
<comment type="catalytic activity">
    <reaction evidence="1 10">
        <text>(2R)-2-phosphoglycerate = (2R)-3-phosphoglycerate</text>
        <dbReference type="Rhea" id="RHEA:15901"/>
        <dbReference type="ChEBI" id="CHEBI:58272"/>
        <dbReference type="ChEBI" id="CHEBI:58289"/>
        <dbReference type="EC" id="5.4.2.12"/>
    </reaction>
</comment>
<keyword evidence="5 10" id="KW-0479">Metal-binding</keyword>
<feature type="binding site" evidence="10 13">
    <location>
        <position position="446"/>
    </location>
    <ligand>
        <name>Mn(2+)</name>
        <dbReference type="ChEBI" id="CHEBI:29035"/>
        <label>2</label>
    </ligand>
</feature>
<feature type="binding site" evidence="10 13">
    <location>
        <position position="65"/>
    </location>
    <ligand>
        <name>Mn(2+)</name>
        <dbReference type="ChEBI" id="CHEBI:29035"/>
        <label>2</label>
    </ligand>
</feature>
<dbReference type="Gene3D" id="3.40.1450.10">
    <property type="entry name" value="BPG-independent phosphoglycerate mutase, domain B"/>
    <property type="match status" value="1"/>
</dbReference>
<gene>
    <name evidence="10" type="primary">gpmI</name>
    <name evidence="16" type="ORF">GQ588_14080</name>
</gene>
<dbReference type="InterPro" id="IPR011258">
    <property type="entry name" value="BPG-indep_PGM_N"/>
</dbReference>
<comment type="pathway">
    <text evidence="2 10">Carbohydrate degradation; glycolysis; pyruvate from D-glyceraldehyde 3-phosphate: step 3/5.</text>
</comment>
<feature type="binding site" evidence="10 13">
    <location>
        <position position="408"/>
    </location>
    <ligand>
        <name>Mn(2+)</name>
        <dbReference type="ChEBI" id="CHEBI:29035"/>
        <label>1</label>
    </ligand>
</feature>
<dbReference type="InterPro" id="IPR006124">
    <property type="entry name" value="Metalloenzyme"/>
</dbReference>
<evidence type="ECO:0000256" key="5">
    <source>
        <dbReference type="ARBA" id="ARBA00022723"/>
    </source>
</evidence>
<evidence type="ECO:0000256" key="12">
    <source>
        <dbReference type="PIRSR" id="PIRSR001492-2"/>
    </source>
</evidence>
<dbReference type="GO" id="GO:0030145">
    <property type="term" value="F:manganese ion binding"/>
    <property type="evidence" value="ECO:0007669"/>
    <property type="project" value="UniProtKB-UniRule"/>
</dbReference>
<dbReference type="SUPFAM" id="SSF64158">
    <property type="entry name" value="2,3-Bisphosphoglycerate-independent phosphoglycerate mutase, substrate-binding domain"/>
    <property type="match status" value="1"/>
</dbReference>
<feature type="binding site" evidence="10 12">
    <location>
        <begin position="156"/>
        <end position="157"/>
    </location>
    <ligand>
        <name>substrate</name>
    </ligand>
</feature>
<dbReference type="InterPro" id="IPR017850">
    <property type="entry name" value="Alkaline_phosphatase_core_sf"/>
</dbReference>
<evidence type="ECO:0000256" key="3">
    <source>
        <dbReference type="ARBA" id="ARBA00008819"/>
    </source>
</evidence>
<organism evidence="16 17">
    <name type="scientific">Dehalobacter restrictus</name>
    <dbReference type="NCBI Taxonomy" id="55583"/>
    <lineage>
        <taxon>Bacteria</taxon>
        <taxon>Bacillati</taxon>
        <taxon>Bacillota</taxon>
        <taxon>Clostridia</taxon>
        <taxon>Eubacteriales</taxon>
        <taxon>Desulfitobacteriaceae</taxon>
        <taxon>Dehalobacter</taxon>
    </lineage>
</organism>
<evidence type="ECO:0000313" key="16">
    <source>
        <dbReference type="EMBL" id="QHA01686.1"/>
    </source>
</evidence>
<dbReference type="GO" id="GO:0004619">
    <property type="term" value="F:phosphoglycerate mutase activity"/>
    <property type="evidence" value="ECO:0007669"/>
    <property type="project" value="UniProtKB-UniRule"/>
</dbReference>
<feature type="binding site" evidence="10 13">
    <location>
        <position position="464"/>
    </location>
    <ligand>
        <name>Mn(2+)</name>
        <dbReference type="ChEBI" id="CHEBI:29035"/>
        <label>1</label>
    </ligand>
</feature>
<comment type="similarity">
    <text evidence="3 10">Belongs to the BPG-independent phosphoglycerate mutase family.</text>
</comment>
<evidence type="ECO:0000256" key="8">
    <source>
        <dbReference type="ARBA" id="ARBA00023235"/>
    </source>
</evidence>
<evidence type="ECO:0000256" key="9">
    <source>
        <dbReference type="ARBA" id="ARBA00071648"/>
    </source>
</evidence>
<feature type="binding site" evidence="10 12">
    <location>
        <position position="188"/>
    </location>
    <ligand>
        <name>substrate</name>
    </ligand>
</feature>
<comment type="subunit">
    <text evidence="10">Monomer.</text>
</comment>
<comment type="function">
    <text evidence="10">Catalyzes the interconversion of 2-phosphoglycerate and 3-phosphoglycerate.</text>
</comment>
<comment type="cofactor">
    <cofactor evidence="10">
        <name>Mn(2+)</name>
        <dbReference type="ChEBI" id="CHEBI:29035"/>
    </cofactor>
    <text evidence="10">Binds 2 manganese ions per subunit.</text>
</comment>
<feature type="binding site" evidence="10 13">
    <location>
        <position position="404"/>
    </location>
    <ligand>
        <name>Mn(2+)</name>
        <dbReference type="ChEBI" id="CHEBI:29035"/>
        <label>1</label>
    </ligand>
</feature>
<evidence type="ECO:0000256" key="11">
    <source>
        <dbReference type="PIRSR" id="PIRSR001492-1"/>
    </source>
</evidence>
<protein>
    <recommendedName>
        <fullName evidence="9 10">2,3-bisphosphoglycerate-independent phosphoglycerate mutase</fullName>
        <shortName evidence="10">BPG-independent PGAM</shortName>
        <shortName evidence="10">Phosphoglyceromutase</shortName>
        <shortName evidence="10">iPGM</shortName>
        <ecNumber evidence="4 10">5.4.2.12</ecNumber>
    </recommendedName>
</protein>
<dbReference type="GO" id="GO:0006096">
    <property type="term" value="P:glycolytic process"/>
    <property type="evidence" value="ECO:0007669"/>
    <property type="project" value="UniProtKB-UniRule"/>
</dbReference>
<feature type="domain" description="Metalloenzyme" evidence="14">
    <location>
        <begin position="8"/>
        <end position="503"/>
    </location>
</feature>
<dbReference type="SUPFAM" id="SSF53649">
    <property type="entry name" value="Alkaline phosphatase-like"/>
    <property type="match status" value="1"/>
</dbReference>
<evidence type="ECO:0000256" key="4">
    <source>
        <dbReference type="ARBA" id="ARBA00012026"/>
    </source>
</evidence>
<dbReference type="UniPathway" id="UPA00109">
    <property type="reaction ID" value="UER00186"/>
</dbReference>
<reference evidence="16 17" key="1">
    <citation type="submission" date="2019-12" db="EMBL/GenBank/DDBJ databases">
        <title>Sequence classification of anaerobic respiratory reductive dehalogenases: First we see many, then we see few.</title>
        <authorList>
            <person name="Molenda O."/>
            <person name="Puentes Jacome L.A."/>
            <person name="Cao X."/>
            <person name="Nesbo C.L."/>
            <person name="Tang S."/>
            <person name="Morson N."/>
            <person name="Patron J."/>
            <person name="Lomheim L."/>
            <person name="Wishart D.S."/>
            <person name="Edwards E.A."/>
        </authorList>
    </citation>
    <scope>NUCLEOTIDE SEQUENCE [LARGE SCALE GENOMIC DNA]</scope>
    <source>
        <strain evidence="16 17">12DCA</strain>
    </source>
</reference>
<dbReference type="InterPro" id="IPR005995">
    <property type="entry name" value="Pgm_bpd_ind"/>
</dbReference>
<evidence type="ECO:0000259" key="14">
    <source>
        <dbReference type="Pfam" id="PF01676"/>
    </source>
</evidence>
<dbReference type="EC" id="5.4.2.12" evidence="4 10"/>
<dbReference type="EMBL" id="CP046996">
    <property type="protein sequence ID" value="QHA01686.1"/>
    <property type="molecule type" value="Genomic_DNA"/>
</dbReference>
<proteinExistence type="inferred from homology"/>
<dbReference type="PIRSF" id="PIRSF001492">
    <property type="entry name" value="IPGAM"/>
    <property type="match status" value="1"/>
</dbReference>
<keyword evidence="6 10" id="KW-0324">Glycolysis</keyword>
<evidence type="ECO:0000313" key="17">
    <source>
        <dbReference type="Proteomes" id="UP000430508"/>
    </source>
</evidence>
<feature type="domain" description="BPG-independent PGAM N-terminal" evidence="15">
    <location>
        <begin position="86"/>
        <end position="300"/>
    </location>
</feature>
<dbReference type="FunFam" id="3.40.1450.10:FF:000001">
    <property type="entry name" value="2,3-bisphosphoglycerate-independent phosphoglycerate mutase"/>
    <property type="match status" value="1"/>
</dbReference>
<feature type="binding site" evidence="10 13">
    <location>
        <position position="445"/>
    </location>
    <ligand>
        <name>Mn(2+)</name>
        <dbReference type="ChEBI" id="CHEBI:29035"/>
        <label>2</label>
    </ligand>
</feature>
<accession>A0A857DNW6</accession>
<dbReference type="PANTHER" id="PTHR31637">
    <property type="entry name" value="2,3-BISPHOSPHOGLYCERATE-INDEPENDENT PHOSPHOGLYCERATE MUTASE"/>
    <property type="match status" value="1"/>
</dbReference>
<dbReference type="Pfam" id="PF01676">
    <property type="entry name" value="Metalloenzyme"/>
    <property type="match status" value="1"/>
</dbReference>
<sequence length="516" mass="56766">MSEATGRPLLLMILDGWGCSKEKNGNATLLAKIPNFSRLQESYPHTLLNASGAAVGLPEGQMGNSEVGHLNIGAGRVVYQELTRIFKAMDEGDLVKNEVLREAMTRARDSGKAFHLLGLLSDGGVHSHIRHLFALLDMAVEAGVEKIYIHPVLDGRDVLPQSAKEFIRQLENKLKQLGRGKIATVSGRYYVMDRDKRWDRVEKAYKALVTGEGPMACNALAAVENAYDKKIVDEFVDPTVIADESGRPVAVIEDGDSVLFFNFRADRAREITRAFIEENFEGFIRTNRPRVHYVCLTEYDASFDCPVAFPPQNLENTLGEALAAKGLRQLRIAETEKYAHVTFFFNGGIEEPEDGEDRCLIPSPGVPTYNLQPEMSAYGITEALLSKVREDQYDVIVLNFANADMVGHTGYLAAAVKALEAVDVCIGKIVDAVQAKGGTVLITSDHGNAECMIDQETNSPLTAHTTNKVPFILVNDTYKDRTLREGGSLCDIAPTMLKLLKLDIPAEMTGKSLLLY</sequence>
<dbReference type="Gene3D" id="3.40.720.10">
    <property type="entry name" value="Alkaline Phosphatase, subunit A"/>
    <property type="match status" value="1"/>
</dbReference>
<dbReference type="GO" id="GO:0005737">
    <property type="term" value="C:cytoplasm"/>
    <property type="evidence" value="ECO:0007669"/>
    <property type="project" value="InterPro"/>
</dbReference>
<dbReference type="CDD" id="cd16010">
    <property type="entry name" value="iPGM"/>
    <property type="match status" value="1"/>
</dbReference>